<dbReference type="PIRSF" id="PIRSF036778">
    <property type="entry name" value="UCP036778"/>
    <property type="match status" value="1"/>
</dbReference>
<accession>A0A1U9MFJ8</accession>
<feature type="domain" description="Xylose isomerase-like TIM barrel" evidence="1">
    <location>
        <begin position="52"/>
        <end position="291"/>
    </location>
</feature>
<evidence type="ECO:0000313" key="3">
    <source>
        <dbReference type="Proteomes" id="UP000189632"/>
    </source>
</evidence>
<dbReference type="EC" id="5.3.99.11" evidence="2"/>
<evidence type="ECO:0000313" key="2">
    <source>
        <dbReference type="EMBL" id="AQT46513.1"/>
    </source>
</evidence>
<dbReference type="SUPFAM" id="SSF51658">
    <property type="entry name" value="Xylose isomerase-like"/>
    <property type="match status" value="1"/>
</dbReference>
<dbReference type="AlphaFoldDB" id="A0A1U9MFJ8"/>
<dbReference type="PANTHER" id="PTHR12110">
    <property type="entry name" value="HYDROXYPYRUVATE ISOMERASE"/>
    <property type="match status" value="1"/>
</dbReference>
<dbReference type="KEGG" id="bapi:BBC0122_003790"/>
<protein>
    <submittedName>
        <fullName evidence="2">2-keto-myo-inositol isomerase</fullName>
        <ecNumber evidence="2">5.3.99.11</ecNumber>
    </submittedName>
</protein>
<proteinExistence type="predicted"/>
<name>A0A1U9MFJ8_9HYPH</name>
<dbReference type="InterPro" id="IPR014621">
    <property type="entry name" value="UCP036778_sugar_epimerase"/>
</dbReference>
<dbReference type="RefSeq" id="WP_077990772.1">
    <property type="nucleotide sequence ID" value="NZ_CP015625.1"/>
</dbReference>
<evidence type="ECO:0000259" key="1">
    <source>
        <dbReference type="Pfam" id="PF01261"/>
    </source>
</evidence>
<reference evidence="2 3" key="1">
    <citation type="submission" date="2016-11" db="EMBL/GenBank/DDBJ databases">
        <title>Comparative genomics of Bartonella apis.</title>
        <authorList>
            <person name="Engel P."/>
        </authorList>
    </citation>
    <scope>NUCLEOTIDE SEQUENCE [LARGE SCALE GENOMIC DNA]</scope>
    <source>
        <strain evidence="2 3">BBC0122</strain>
    </source>
</reference>
<dbReference type="InterPro" id="IPR050312">
    <property type="entry name" value="IolE/XylAMocC-like"/>
</dbReference>
<dbReference type="OrthoDB" id="2274384at2"/>
<dbReference type="InterPro" id="IPR013022">
    <property type="entry name" value="Xyl_isomerase-like_TIM-brl"/>
</dbReference>
<dbReference type="InterPro" id="IPR036237">
    <property type="entry name" value="Xyl_isomerase-like_sf"/>
</dbReference>
<dbReference type="Gene3D" id="3.20.20.150">
    <property type="entry name" value="Divalent-metal-dependent TIM barrel enzymes"/>
    <property type="match status" value="1"/>
</dbReference>
<dbReference type="Proteomes" id="UP000189632">
    <property type="component" value="Chromosome"/>
</dbReference>
<gene>
    <name evidence="2" type="ORF">BBC0122_003790</name>
</gene>
<dbReference type="GO" id="GO:0016853">
    <property type="term" value="F:isomerase activity"/>
    <property type="evidence" value="ECO:0007669"/>
    <property type="project" value="UniProtKB-KW"/>
</dbReference>
<dbReference type="PANTHER" id="PTHR12110:SF21">
    <property type="entry name" value="XYLOSE ISOMERASE-LIKE TIM BARREL DOMAIN-CONTAINING PROTEIN"/>
    <property type="match status" value="1"/>
</dbReference>
<organism evidence="2 3">
    <name type="scientific">Bartonella choladocola</name>
    <dbReference type="NCBI Taxonomy" id="2750995"/>
    <lineage>
        <taxon>Bacteria</taxon>
        <taxon>Pseudomonadati</taxon>
        <taxon>Pseudomonadota</taxon>
        <taxon>Alphaproteobacteria</taxon>
        <taxon>Hyphomicrobiales</taxon>
        <taxon>Bartonellaceae</taxon>
        <taxon>Bartonella</taxon>
    </lineage>
</organism>
<keyword evidence="2" id="KW-0413">Isomerase</keyword>
<dbReference type="EMBL" id="CP015625">
    <property type="protein sequence ID" value="AQT46513.1"/>
    <property type="molecule type" value="Genomic_DNA"/>
</dbReference>
<dbReference type="Pfam" id="PF01261">
    <property type="entry name" value="AP_endonuc_2"/>
    <property type="match status" value="1"/>
</dbReference>
<keyword evidence="3" id="KW-1185">Reference proteome</keyword>
<sequence length="302" mass="33615">MNRRQILKSIGLMAIANPFYIKQSLAESNQPALPKFALNRITAPHLSLGHYLDLCHTLGIDNIELRNDIAGSEIQNTKDIGQVAKTCQSANIKVLTVNALYPMDIWNDELKNKAITIAAAAQQLGAKGVVCCPSVEPDDKRSSEEKAAGLRRSLDALAKIFHDHNVMGYIEPLGFTQSSLRRKKTALQAISDVGGNDVFRLVHDTFHHFLAQDPDYFVDMTAIVHISGVDDKNLPIDAIRNEDRTVVDPQDIMSNIQQLKELRKRGYKGDISHEIFSPNVQNDKNIASRLNTSMEYIRSSLA</sequence>